<dbReference type="Pfam" id="PF01636">
    <property type="entry name" value="APH"/>
    <property type="match status" value="1"/>
</dbReference>
<keyword evidence="3" id="KW-1185">Reference proteome</keyword>
<accession>A0A1G8GAR8</accession>
<evidence type="ECO:0000313" key="3">
    <source>
        <dbReference type="Proteomes" id="UP000198854"/>
    </source>
</evidence>
<dbReference type="STRING" id="861298.SAMN04488136_13569"/>
<keyword evidence="2" id="KW-0808">Transferase</keyword>
<dbReference type="Gene3D" id="3.90.1200.10">
    <property type="match status" value="1"/>
</dbReference>
<sequence>MAQMGAAGVIITEFEGIRCVRKILASRTEIGFYQQGAKALSGVNTPHLIAVQGRDLLIEYLPERLTLEQVNTCINTFEQLATIHRSDYQPQFELKAHQWPREASERALQTLQLPKRSQQSLRAIQQISAELFESDTLISGDSNHGNWGARHNGQRVLFDWERFGYGSPAIDLAPLVFDLGDISAYQTIVERYLRGGGIGEAESLIRHLIIAKAWLVVEVTNILQARNKPDAERYFNWYRQNLPAWLEQIENHF</sequence>
<dbReference type="SUPFAM" id="SSF56112">
    <property type="entry name" value="Protein kinase-like (PK-like)"/>
    <property type="match status" value="1"/>
</dbReference>
<protein>
    <submittedName>
        <fullName evidence="2">Thiamine kinase</fullName>
    </submittedName>
</protein>
<evidence type="ECO:0000313" key="2">
    <source>
        <dbReference type="EMBL" id="SDH91371.1"/>
    </source>
</evidence>
<dbReference type="Proteomes" id="UP000198854">
    <property type="component" value="Unassembled WGS sequence"/>
</dbReference>
<dbReference type="InterPro" id="IPR002575">
    <property type="entry name" value="Aminoglycoside_PTrfase"/>
</dbReference>
<dbReference type="AlphaFoldDB" id="A0A1G8GAR8"/>
<dbReference type="GO" id="GO:0016301">
    <property type="term" value="F:kinase activity"/>
    <property type="evidence" value="ECO:0007669"/>
    <property type="project" value="UniProtKB-KW"/>
</dbReference>
<keyword evidence="2" id="KW-0418">Kinase</keyword>
<evidence type="ECO:0000259" key="1">
    <source>
        <dbReference type="Pfam" id="PF01636"/>
    </source>
</evidence>
<proteinExistence type="predicted"/>
<dbReference type="EMBL" id="FNDD01000035">
    <property type="protein sequence ID" value="SDH91371.1"/>
    <property type="molecule type" value="Genomic_DNA"/>
</dbReference>
<name>A0A1G8GAR8_9VIBR</name>
<gene>
    <name evidence="2" type="ORF">SAMN04488136_13569</name>
</gene>
<feature type="domain" description="Aminoglycoside phosphotransferase" evidence="1">
    <location>
        <begin position="30"/>
        <end position="197"/>
    </location>
</feature>
<organism evidence="2 3">
    <name type="scientific">Vibrio xiamenensis</name>
    <dbReference type="NCBI Taxonomy" id="861298"/>
    <lineage>
        <taxon>Bacteria</taxon>
        <taxon>Pseudomonadati</taxon>
        <taxon>Pseudomonadota</taxon>
        <taxon>Gammaproteobacteria</taxon>
        <taxon>Vibrionales</taxon>
        <taxon>Vibrionaceae</taxon>
        <taxon>Vibrio</taxon>
    </lineage>
</organism>
<dbReference type="InterPro" id="IPR011009">
    <property type="entry name" value="Kinase-like_dom_sf"/>
</dbReference>
<reference evidence="2 3" key="1">
    <citation type="submission" date="2016-10" db="EMBL/GenBank/DDBJ databases">
        <authorList>
            <person name="de Groot N.N."/>
        </authorList>
    </citation>
    <scope>NUCLEOTIDE SEQUENCE [LARGE SCALE GENOMIC DNA]</scope>
    <source>
        <strain evidence="2 3">CGMCC 1.10228</strain>
    </source>
</reference>